<feature type="non-terminal residue" evidence="2">
    <location>
        <position position="238"/>
    </location>
</feature>
<protein>
    <submittedName>
        <fullName evidence="2">Uncharacterized protein</fullName>
    </submittedName>
</protein>
<comment type="caution">
    <text evidence="2">The sequence shown here is derived from an EMBL/GenBank/DDBJ whole genome shotgun (WGS) entry which is preliminary data.</text>
</comment>
<evidence type="ECO:0000313" key="3">
    <source>
        <dbReference type="Proteomes" id="UP001432322"/>
    </source>
</evidence>
<dbReference type="AlphaFoldDB" id="A0AAV5VUM2"/>
<name>A0AAV5VUM2_9BILA</name>
<proteinExistence type="predicted"/>
<dbReference type="EMBL" id="BTSY01000004">
    <property type="protein sequence ID" value="GMT21973.1"/>
    <property type="molecule type" value="Genomic_DNA"/>
</dbReference>
<reference evidence="2" key="1">
    <citation type="submission" date="2023-10" db="EMBL/GenBank/DDBJ databases">
        <title>Genome assembly of Pristionchus species.</title>
        <authorList>
            <person name="Yoshida K."/>
            <person name="Sommer R.J."/>
        </authorList>
    </citation>
    <scope>NUCLEOTIDE SEQUENCE</scope>
    <source>
        <strain evidence="2">RS5133</strain>
    </source>
</reference>
<organism evidence="2 3">
    <name type="scientific">Pristionchus fissidentatus</name>
    <dbReference type="NCBI Taxonomy" id="1538716"/>
    <lineage>
        <taxon>Eukaryota</taxon>
        <taxon>Metazoa</taxon>
        <taxon>Ecdysozoa</taxon>
        <taxon>Nematoda</taxon>
        <taxon>Chromadorea</taxon>
        <taxon>Rhabditida</taxon>
        <taxon>Rhabditina</taxon>
        <taxon>Diplogasteromorpha</taxon>
        <taxon>Diplogasteroidea</taxon>
        <taxon>Neodiplogasteridae</taxon>
        <taxon>Pristionchus</taxon>
    </lineage>
</organism>
<accession>A0AAV5VUM2</accession>
<evidence type="ECO:0000313" key="2">
    <source>
        <dbReference type="EMBL" id="GMT21973.1"/>
    </source>
</evidence>
<feature type="region of interest" description="Disordered" evidence="1">
    <location>
        <begin position="76"/>
        <end position="113"/>
    </location>
</feature>
<evidence type="ECO:0000256" key="1">
    <source>
        <dbReference type="SAM" id="MobiDB-lite"/>
    </source>
</evidence>
<dbReference type="Proteomes" id="UP001432322">
    <property type="component" value="Unassembled WGS sequence"/>
</dbReference>
<sequence length="238" mass="27028">PSSPPCRLLSPLFHGRGRCSGRLAALLQGCSVGLRRRNDGLRRAVRPVQRRRPTRHQDYSRRKKFLPRRVLRDGPWHAAGYGGSSQSGREHHSHRRASPSASGSIQPHRCRSDLPSGYPFEPAPCRAHHRSRRGIHLPSVGVRASFRIQDSLLHLLLHLHGALHPRHSLPLPSLIEEIRHRGARGCEEDFQDQLKLPRPEHMCRSSVFSPSIFRLSLFCINGFFNNDTMPQCDLIFAK</sequence>
<gene>
    <name evidence="2" type="ORF">PFISCL1PPCAC_13270</name>
</gene>
<keyword evidence="3" id="KW-1185">Reference proteome</keyword>
<feature type="non-terminal residue" evidence="2">
    <location>
        <position position="1"/>
    </location>
</feature>